<accession>A0A5J4NDB2</accession>
<dbReference type="Proteomes" id="UP000324629">
    <property type="component" value="Unassembled WGS sequence"/>
</dbReference>
<sequence length="434" mass="48316">KLPMEMPMEALYFPSQAQSNAYNLTFVKSSIPADNSFPAVLKYDLLVAYYRPGDCNIACINALQDCLTGEYIVGIGFVTNVTCDIPNSPTFRCNLNTRSKFNTHCCSFSLTSFSSHELSFYVITNSVSLYFELYLSHDFALAMGIRAVMRKAVFYAHFVISDSPTSVLFYFPAPSALTKELPIRIFAQLCDCVDESEISLFSLPSLRVLHMDFVIQQADSLTRLSAFGAENGWFGVFQTDMEHEVVLKRMQFTHDSAITHIQLFHPCASSKVNNGSVDLSISGHQPDDMDLLVCSSYEPAVVYRHVLRLNSLGVNNQLILPQSADYDNVNCASVGDFDFDGRQELVLGTFGQRLLFYRWSSTESSATDKYLGSYSLVAKRTLIAPIHSISPSLDLTGEGVDSLAVLTTRGLHIYRHKMSDVISLLSARLSKESL</sequence>
<keyword evidence="2" id="KW-1185">Reference proteome</keyword>
<protein>
    <recommendedName>
        <fullName evidence="3">Kaptin</fullName>
    </recommendedName>
</protein>
<evidence type="ECO:0000313" key="2">
    <source>
        <dbReference type="Proteomes" id="UP000324629"/>
    </source>
</evidence>
<dbReference type="InterPro" id="IPR028994">
    <property type="entry name" value="Integrin_alpha_N"/>
</dbReference>
<name>A0A5J4NDB2_9TREM</name>
<proteinExistence type="predicted"/>
<gene>
    <name evidence="1" type="ORF">DEA37_0010040</name>
</gene>
<dbReference type="GO" id="GO:0034198">
    <property type="term" value="P:cellular response to amino acid starvation"/>
    <property type="evidence" value="ECO:0007669"/>
    <property type="project" value="TreeGrafter"/>
</dbReference>
<feature type="non-terminal residue" evidence="1">
    <location>
        <position position="1"/>
    </location>
</feature>
<evidence type="ECO:0000313" key="1">
    <source>
        <dbReference type="EMBL" id="KAA3673576.1"/>
    </source>
</evidence>
<evidence type="ECO:0008006" key="3">
    <source>
        <dbReference type="Google" id="ProtNLM"/>
    </source>
</evidence>
<dbReference type="GO" id="GO:0051015">
    <property type="term" value="F:actin filament binding"/>
    <property type="evidence" value="ECO:0007669"/>
    <property type="project" value="TreeGrafter"/>
</dbReference>
<dbReference type="GO" id="GO:1904262">
    <property type="term" value="P:negative regulation of TORC1 signaling"/>
    <property type="evidence" value="ECO:0007669"/>
    <property type="project" value="TreeGrafter"/>
</dbReference>
<dbReference type="GO" id="GO:0015629">
    <property type="term" value="C:actin cytoskeleton"/>
    <property type="evidence" value="ECO:0007669"/>
    <property type="project" value="InterPro"/>
</dbReference>
<reference evidence="1 2" key="1">
    <citation type="journal article" date="2019" name="Gigascience">
        <title>Whole-genome sequence of the oriental lung fluke Paragonimus westermani.</title>
        <authorList>
            <person name="Oey H."/>
            <person name="Zakrzewski M."/>
            <person name="Narain K."/>
            <person name="Devi K.R."/>
            <person name="Agatsuma T."/>
            <person name="Nawaratna S."/>
            <person name="Gobert G.N."/>
            <person name="Jones M.K."/>
            <person name="Ragan M.A."/>
            <person name="McManus D.P."/>
            <person name="Krause L."/>
        </authorList>
    </citation>
    <scope>NUCLEOTIDE SEQUENCE [LARGE SCALE GENOMIC DNA]</scope>
    <source>
        <strain evidence="1 2">IND2009</strain>
    </source>
</reference>
<dbReference type="PANTHER" id="PTHR15435:SF2">
    <property type="entry name" value="KICSTOR COMPLEX PROTEIN KAPTIN"/>
    <property type="match status" value="1"/>
</dbReference>
<dbReference type="InterPro" id="IPR029982">
    <property type="entry name" value="Kptn"/>
</dbReference>
<dbReference type="EMBL" id="QNGE01003815">
    <property type="protein sequence ID" value="KAA3673576.1"/>
    <property type="molecule type" value="Genomic_DNA"/>
</dbReference>
<dbReference type="SUPFAM" id="SSF69318">
    <property type="entry name" value="Integrin alpha N-terminal domain"/>
    <property type="match status" value="1"/>
</dbReference>
<comment type="caution">
    <text evidence="1">The sequence shown here is derived from an EMBL/GenBank/DDBJ whole genome shotgun (WGS) entry which is preliminary data.</text>
</comment>
<dbReference type="GO" id="GO:0007015">
    <property type="term" value="P:actin filament organization"/>
    <property type="evidence" value="ECO:0007669"/>
    <property type="project" value="InterPro"/>
</dbReference>
<dbReference type="GO" id="GO:0030027">
    <property type="term" value="C:lamellipodium"/>
    <property type="evidence" value="ECO:0007669"/>
    <property type="project" value="TreeGrafter"/>
</dbReference>
<dbReference type="AlphaFoldDB" id="A0A5J4NDB2"/>
<dbReference type="PANTHER" id="PTHR15435">
    <property type="entry name" value="KICSTOR COMPLEX PROTEIN KAPTIN"/>
    <property type="match status" value="1"/>
</dbReference>
<organism evidence="1 2">
    <name type="scientific">Paragonimus westermani</name>
    <dbReference type="NCBI Taxonomy" id="34504"/>
    <lineage>
        <taxon>Eukaryota</taxon>
        <taxon>Metazoa</taxon>
        <taxon>Spiralia</taxon>
        <taxon>Lophotrochozoa</taxon>
        <taxon>Platyhelminthes</taxon>
        <taxon>Trematoda</taxon>
        <taxon>Digenea</taxon>
        <taxon>Plagiorchiida</taxon>
        <taxon>Troglotremata</taxon>
        <taxon>Troglotrematidae</taxon>
        <taxon>Paragonimus</taxon>
    </lineage>
</organism>